<evidence type="ECO:0000313" key="1">
    <source>
        <dbReference type="EMBL" id="EAR11845.1"/>
    </source>
</evidence>
<gene>
    <name evidence="1" type="ORF">PI23P_10947</name>
</gene>
<organism evidence="1 2">
    <name type="scientific">Polaribacter irgensii 23-P</name>
    <dbReference type="NCBI Taxonomy" id="313594"/>
    <lineage>
        <taxon>Bacteria</taxon>
        <taxon>Pseudomonadati</taxon>
        <taxon>Bacteroidota</taxon>
        <taxon>Flavobacteriia</taxon>
        <taxon>Flavobacteriales</taxon>
        <taxon>Flavobacteriaceae</taxon>
    </lineage>
</organism>
<dbReference type="EMBL" id="AAOG01000003">
    <property type="protein sequence ID" value="EAR11845.1"/>
    <property type="molecule type" value="Genomic_DNA"/>
</dbReference>
<comment type="caution">
    <text evidence="1">The sequence shown here is derived from an EMBL/GenBank/DDBJ whole genome shotgun (WGS) entry which is preliminary data.</text>
</comment>
<evidence type="ECO:0008006" key="3">
    <source>
        <dbReference type="Google" id="ProtNLM"/>
    </source>
</evidence>
<sequence length="876" mass="101881">MKQILLMFSVCIFSINSFCQTNIIGNLKTKKNKPISGASVTITVVKTNDILNYAISDNKGYFSISVNSKVEQLQLNIRSMGFKSIVKIIDNKTQTSNFVLEEQITELKEIVIKNSPITRKGDTINYSVNVFTKQEDRTIADVLKNMPGIEVLDDGKILYQGKPINKYYIEGLDLLEGKYNLANSNLPHKEVVKVQVLENHQPIRLLDSLVYSDQAAINIKLKNSYTFTGQAEVGAGLSPLLWDTNVTPMLFSKKRQMLTSYQTNNTGNNVVKQLKTLTIDELLEQFERNDEKQDWLGIQQLAVPNFSEQRWLDNNIHLITTNYLQKLKNDYELRLNVSYLNDCQQQNGFTDTQFFTANDTIALFENKYNQLNTNTLETNLTLQKNTYKNFLKNSLQFQGFWDSQRGNIQLNTNTINQNLSNRYFKLSNNLKTLFPLGKQIVTLNSYIGFNKTPQSLVVNPGQFNDLLNDTNDYDQVRQNIELQTFYTNNSVAFTKGWKQFSFSPKLGIQFEKQNLKSAILTSENTTNNFKNNLDWTRSKLYFNLQTQYKKDKWRIELTTPVNLHNYQLEDKLLQKGQNLNCVTFEPRLSLNYDLTSFWRIGSSANLSNQFGTINQVHYNYILQNYRSLQRIDAPLPEMQNIGYSASLGYRNPIKSLFFSLIYSNTKTYNNLLYNNQILDNGATELQAIVQDNNRFSHNIMTRASKYFSDFDTNLTLSANYSLQDFQQILNSETTDISNHNWRFSGKIDTDITDWLNTELESVFQFSNNETQGQNNQKITQQFHKFNINIYPKENQYLGLKTEYIKNNLFAENTENLFADLVYRYTWKKKNIDFELQWSNILNTNNYRTVNINNFSYIETNFNLRPTQILFNVRFPL</sequence>
<dbReference type="AlphaFoldDB" id="A4C142"/>
<dbReference type="Proteomes" id="UP000003053">
    <property type="component" value="Unassembled WGS sequence"/>
</dbReference>
<proteinExistence type="predicted"/>
<reference evidence="1 2" key="1">
    <citation type="submission" date="2006-02" db="EMBL/GenBank/DDBJ databases">
        <authorList>
            <person name="Murray A."/>
            <person name="Staley J."/>
            <person name="Ferriera S."/>
            <person name="Johnson J."/>
            <person name="Kravitz S."/>
            <person name="Halpern A."/>
            <person name="Remington K."/>
            <person name="Beeson K."/>
            <person name="Tran B."/>
            <person name="Rogers Y.-H."/>
            <person name="Friedman R."/>
            <person name="Venter J.C."/>
        </authorList>
    </citation>
    <scope>NUCLEOTIDE SEQUENCE [LARGE SCALE GENOMIC DNA]</scope>
    <source>
        <strain evidence="1 2">23-P</strain>
    </source>
</reference>
<keyword evidence="2" id="KW-1185">Reference proteome</keyword>
<dbReference type="HOGENOM" id="CLU_012729_2_0_10"/>
<name>A4C142_9FLAO</name>
<dbReference type="InterPro" id="IPR008969">
    <property type="entry name" value="CarboxyPept-like_regulatory"/>
</dbReference>
<protein>
    <recommendedName>
        <fullName evidence="3">Outer membrane protein beta-barrel domain-containing protein</fullName>
    </recommendedName>
</protein>
<dbReference type="eggNOG" id="COG4773">
    <property type="taxonomic scope" value="Bacteria"/>
</dbReference>
<dbReference type="SUPFAM" id="SSF56935">
    <property type="entry name" value="Porins"/>
    <property type="match status" value="1"/>
</dbReference>
<dbReference type="SUPFAM" id="SSF49464">
    <property type="entry name" value="Carboxypeptidase regulatory domain-like"/>
    <property type="match status" value="1"/>
</dbReference>
<dbReference type="RefSeq" id="WP_004570805.1">
    <property type="nucleotide sequence ID" value="NZ_CH724148.1"/>
</dbReference>
<dbReference type="OrthoDB" id="603275at2"/>
<evidence type="ECO:0000313" key="2">
    <source>
        <dbReference type="Proteomes" id="UP000003053"/>
    </source>
</evidence>
<dbReference type="STRING" id="313594.PI23P_10947"/>
<accession>A4C142</accession>
<dbReference type="Pfam" id="PF13715">
    <property type="entry name" value="CarbopepD_reg_2"/>
    <property type="match status" value="1"/>
</dbReference>